<keyword evidence="1" id="KW-0812">Transmembrane</keyword>
<feature type="transmembrane region" description="Helical" evidence="1">
    <location>
        <begin position="6"/>
        <end position="26"/>
    </location>
</feature>
<dbReference type="Proteomes" id="UP001444625">
    <property type="component" value="Unassembled WGS sequence"/>
</dbReference>
<organism evidence="2 3">
    <name type="scientific">Ornithinibacillus xuwenensis</name>
    <dbReference type="NCBI Taxonomy" id="3144668"/>
    <lineage>
        <taxon>Bacteria</taxon>
        <taxon>Bacillati</taxon>
        <taxon>Bacillota</taxon>
        <taxon>Bacilli</taxon>
        <taxon>Bacillales</taxon>
        <taxon>Bacillaceae</taxon>
        <taxon>Ornithinibacillus</taxon>
    </lineage>
</organism>
<sequence>MAIASKLTAIGIITLSFAIGFLFFYLYSDLKKEQKKKHFEELTSQLINFVIFIWLGKIVLNLTSFLSDPLSVLAYPSDSKAFYFAIVLITLLLLNKSKQKNIKILPLKESFVHVFLISSFVYEFIQLVVEDNSYAFGYVILLAILIGIFFFLRERMNILILFMILVTTWSLGMVSLALIQPFVTVFGYMMAPWFVGVVFIASIGSLTYKLKKRDA</sequence>
<feature type="transmembrane region" description="Helical" evidence="1">
    <location>
        <begin position="46"/>
        <end position="66"/>
    </location>
</feature>
<dbReference type="RefSeq" id="WP_345825472.1">
    <property type="nucleotide sequence ID" value="NZ_JBDIML010000003.1"/>
</dbReference>
<feature type="transmembrane region" description="Helical" evidence="1">
    <location>
        <begin position="185"/>
        <end position="208"/>
    </location>
</feature>
<gene>
    <name evidence="2" type="ORF">ABC228_12475</name>
</gene>
<evidence type="ECO:0000313" key="3">
    <source>
        <dbReference type="Proteomes" id="UP001444625"/>
    </source>
</evidence>
<feature type="transmembrane region" description="Helical" evidence="1">
    <location>
        <begin position="110"/>
        <end position="129"/>
    </location>
</feature>
<proteinExistence type="predicted"/>
<evidence type="ECO:0000313" key="2">
    <source>
        <dbReference type="EMBL" id="MEN2768009.1"/>
    </source>
</evidence>
<keyword evidence="1" id="KW-0472">Membrane</keyword>
<accession>A0ABU9XI84</accession>
<feature type="transmembrane region" description="Helical" evidence="1">
    <location>
        <begin position="159"/>
        <end position="179"/>
    </location>
</feature>
<reference evidence="2 3" key="1">
    <citation type="submission" date="2024-05" db="EMBL/GenBank/DDBJ databases">
        <authorList>
            <person name="Haq I."/>
            <person name="Ullah Z."/>
            <person name="Ahmad R."/>
            <person name="Li M."/>
            <person name="Tong Y."/>
        </authorList>
    </citation>
    <scope>NUCLEOTIDE SEQUENCE [LARGE SCALE GENOMIC DNA]</scope>
    <source>
        <strain evidence="2 3">16A2E</strain>
    </source>
</reference>
<evidence type="ECO:0000256" key="1">
    <source>
        <dbReference type="SAM" id="Phobius"/>
    </source>
</evidence>
<name>A0ABU9XI84_9BACI</name>
<dbReference type="EMBL" id="JBDIML010000003">
    <property type="protein sequence ID" value="MEN2768009.1"/>
    <property type="molecule type" value="Genomic_DNA"/>
</dbReference>
<protein>
    <submittedName>
        <fullName evidence="2">Uncharacterized protein</fullName>
    </submittedName>
</protein>
<keyword evidence="3" id="KW-1185">Reference proteome</keyword>
<feature type="transmembrane region" description="Helical" evidence="1">
    <location>
        <begin position="81"/>
        <end position="98"/>
    </location>
</feature>
<feature type="transmembrane region" description="Helical" evidence="1">
    <location>
        <begin position="135"/>
        <end position="152"/>
    </location>
</feature>
<comment type="caution">
    <text evidence="2">The sequence shown here is derived from an EMBL/GenBank/DDBJ whole genome shotgun (WGS) entry which is preliminary data.</text>
</comment>
<keyword evidence="1" id="KW-1133">Transmembrane helix</keyword>